<dbReference type="AlphaFoldDB" id="A0AAV9CCS6"/>
<gene>
    <name evidence="6" type="ORF">QJS10_CPB20g00391</name>
</gene>
<reference evidence="6" key="2">
    <citation type="submission" date="2023-06" db="EMBL/GenBank/DDBJ databases">
        <authorList>
            <person name="Ma L."/>
            <person name="Liu K.-W."/>
            <person name="Li Z."/>
            <person name="Hsiao Y.-Y."/>
            <person name="Qi Y."/>
            <person name="Fu T."/>
            <person name="Tang G."/>
            <person name="Zhang D."/>
            <person name="Sun W.-H."/>
            <person name="Liu D.-K."/>
            <person name="Li Y."/>
            <person name="Chen G.-Z."/>
            <person name="Liu X.-D."/>
            <person name="Liao X.-Y."/>
            <person name="Jiang Y.-T."/>
            <person name="Yu X."/>
            <person name="Hao Y."/>
            <person name="Huang J."/>
            <person name="Zhao X.-W."/>
            <person name="Ke S."/>
            <person name="Chen Y.-Y."/>
            <person name="Wu W.-L."/>
            <person name="Hsu J.-L."/>
            <person name="Lin Y.-F."/>
            <person name="Huang M.-D."/>
            <person name="Li C.-Y."/>
            <person name="Huang L."/>
            <person name="Wang Z.-W."/>
            <person name="Zhao X."/>
            <person name="Zhong W.-Y."/>
            <person name="Peng D.-H."/>
            <person name="Ahmad S."/>
            <person name="Lan S."/>
            <person name="Zhang J.-S."/>
            <person name="Tsai W.-C."/>
            <person name="Van De Peer Y."/>
            <person name="Liu Z.-J."/>
        </authorList>
    </citation>
    <scope>NUCLEOTIDE SEQUENCE</scope>
    <source>
        <strain evidence="6">CP</strain>
        <tissue evidence="6">Leaves</tissue>
    </source>
</reference>
<evidence type="ECO:0000259" key="5">
    <source>
        <dbReference type="Pfam" id="PF00294"/>
    </source>
</evidence>
<comment type="caution">
    <text evidence="6">The sequence shown here is derived from an EMBL/GenBank/DDBJ whole genome shotgun (WGS) entry which is preliminary data.</text>
</comment>
<dbReference type="Proteomes" id="UP001180020">
    <property type="component" value="Unassembled WGS sequence"/>
</dbReference>
<evidence type="ECO:0000256" key="1">
    <source>
        <dbReference type="ARBA" id="ARBA00010688"/>
    </source>
</evidence>
<organism evidence="6 7">
    <name type="scientific">Acorus calamus</name>
    <name type="common">Sweet flag</name>
    <dbReference type="NCBI Taxonomy" id="4465"/>
    <lineage>
        <taxon>Eukaryota</taxon>
        <taxon>Viridiplantae</taxon>
        <taxon>Streptophyta</taxon>
        <taxon>Embryophyta</taxon>
        <taxon>Tracheophyta</taxon>
        <taxon>Spermatophyta</taxon>
        <taxon>Magnoliopsida</taxon>
        <taxon>Liliopsida</taxon>
        <taxon>Acoraceae</taxon>
        <taxon>Acorus</taxon>
    </lineage>
</organism>
<dbReference type="GO" id="GO:0016798">
    <property type="term" value="F:hydrolase activity, acting on glycosyl bonds"/>
    <property type="evidence" value="ECO:0007669"/>
    <property type="project" value="TreeGrafter"/>
</dbReference>
<keyword evidence="3" id="KW-0479">Metal-binding</keyword>
<reference evidence="6" key="1">
    <citation type="journal article" date="2023" name="Nat. Commun.">
        <title>Diploid and tetraploid genomes of Acorus and the evolution of monocots.</title>
        <authorList>
            <person name="Ma L."/>
            <person name="Liu K.W."/>
            <person name="Li Z."/>
            <person name="Hsiao Y.Y."/>
            <person name="Qi Y."/>
            <person name="Fu T."/>
            <person name="Tang G.D."/>
            <person name="Zhang D."/>
            <person name="Sun W.H."/>
            <person name="Liu D.K."/>
            <person name="Li Y."/>
            <person name="Chen G.Z."/>
            <person name="Liu X.D."/>
            <person name="Liao X.Y."/>
            <person name="Jiang Y.T."/>
            <person name="Yu X."/>
            <person name="Hao Y."/>
            <person name="Huang J."/>
            <person name="Zhao X.W."/>
            <person name="Ke S."/>
            <person name="Chen Y.Y."/>
            <person name="Wu W.L."/>
            <person name="Hsu J.L."/>
            <person name="Lin Y.F."/>
            <person name="Huang M.D."/>
            <person name="Li C.Y."/>
            <person name="Huang L."/>
            <person name="Wang Z.W."/>
            <person name="Zhao X."/>
            <person name="Zhong W.Y."/>
            <person name="Peng D.H."/>
            <person name="Ahmad S."/>
            <person name="Lan S."/>
            <person name="Zhang J.S."/>
            <person name="Tsai W.C."/>
            <person name="Van de Peer Y."/>
            <person name="Liu Z.J."/>
        </authorList>
    </citation>
    <scope>NUCLEOTIDE SEQUENCE</scope>
    <source>
        <strain evidence="6">CP</strain>
    </source>
</reference>
<evidence type="ECO:0000256" key="3">
    <source>
        <dbReference type="ARBA" id="ARBA00022723"/>
    </source>
</evidence>
<evidence type="ECO:0000313" key="7">
    <source>
        <dbReference type="Proteomes" id="UP001180020"/>
    </source>
</evidence>
<keyword evidence="7" id="KW-1185">Reference proteome</keyword>
<dbReference type="EMBL" id="JAUJYO010000020">
    <property type="protein sequence ID" value="KAK1286915.1"/>
    <property type="molecule type" value="Genomic_DNA"/>
</dbReference>
<accession>A0AAV9CCS6</accession>
<feature type="domain" description="Carbohydrate kinase PfkB" evidence="5">
    <location>
        <begin position="46"/>
        <end position="314"/>
    </location>
</feature>
<keyword evidence="2" id="KW-0808">Transferase</keyword>
<protein>
    <recommendedName>
        <fullName evidence="5">Carbohydrate kinase PfkB domain-containing protein</fullName>
    </recommendedName>
</protein>
<dbReference type="CDD" id="cd01941">
    <property type="entry name" value="YeiC_kinase_like"/>
    <property type="match status" value="1"/>
</dbReference>
<dbReference type="Pfam" id="PF00294">
    <property type="entry name" value="PfkB"/>
    <property type="match status" value="2"/>
</dbReference>
<dbReference type="PANTHER" id="PTHR42909">
    <property type="entry name" value="ZGC:136858"/>
    <property type="match status" value="1"/>
</dbReference>
<dbReference type="InterPro" id="IPR029056">
    <property type="entry name" value="Ribokinase-like"/>
</dbReference>
<dbReference type="InterPro" id="IPR002139">
    <property type="entry name" value="Ribo/fructo_kinase"/>
</dbReference>
<sequence length="426" mass="45359">MDESVRRRLDSISRQILPPQPQSVLQDLLHSNLLSVSSESVASPPVIIGGMVMDIHAKPSAALKPGTTTPGKVQYMRGGVARNIAECMSVLGTKPFIISIVGLDMAGKVLLEHWESAGLSSEGIRKLEGITTPVVSNIFDADGEVAAAVASVEAVETFLTPDWIRKFRYNICSAPFLIVDANLAPQTLEAACQLAAESGVPVWFEPVSILKSRRISSVVSYVTSVSPNVHELISMANALSENNPHLIPNVDFSERKHSIESSFQMLKPAISLLLEKGIKWVVVTLGSDGVLLCSKEGPGFLNHAVNTTVISSLGETLGKIMRRNSTKNSFSSMKSRLASSNPYCLHFPALPAMVASLTGAGDCLVGGTLASVCAGLDIFQSLAVGIAVAKIAVETETNVPSHCNVASITEDAKKILFAVKELAFNR</sequence>
<comment type="similarity">
    <text evidence="1">Belongs to the carbohydrate kinase PfkB family.</text>
</comment>
<dbReference type="InterPro" id="IPR002173">
    <property type="entry name" value="Carboh/pur_kinase_PfkB_CS"/>
</dbReference>
<name>A0AAV9CCS6_ACOCL</name>
<dbReference type="InterPro" id="IPR011611">
    <property type="entry name" value="PfkB_dom"/>
</dbReference>
<proteinExistence type="inferred from homology"/>
<dbReference type="SUPFAM" id="SSF53613">
    <property type="entry name" value="Ribokinase-like"/>
    <property type="match status" value="1"/>
</dbReference>
<dbReference type="PROSITE" id="PS00583">
    <property type="entry name" value="PFKB_KINASES_1"/>
    <property type="match status" value="1"/>
</dbReference>
<evidence type="ECO:0000313" key="6">
    <source>
        <dbReference type="EMBL" id="KAK1286915.1"/>
    </source>
</evidence>
<dbReference type="PRINTS" id="PR00990">
    <property type="entry name" value="RIBOKINASE"/>
</dbReference>
<keyword evidence="4" id="KW-0418">Kinase</keyword>
<dbReference type="GO" id="GO:0005737">
    <property type="term" value="C:cytoplasm"/>
    <property type="evidence" value="ECO:0007669"/>
    <property type="project" value="TreeGrafter"/>
</dbReference>
<dbReference type="Gene3D" id="3.40.1190.20">
    <property type="match status" value="1"/>
</dbReference>
<evidence type="ECO:0000256" key="4">
    <source>
        <dbReference type="ARBA" id="ARBA00022777"/>
    </source>
</evidence>
<dbReference type="GO" id="GO:0046872">
    <property type="term" value="F:metal ion binding"/>
    <property type="evidence" value="ECO:0007669"/>
    <property type="project" value="UniProtKB-KW"/>
</dbReference>
<feature type="domain" description="Carbohydrate kinase PfkB" evidence="5">
    <location>
        <begin position="339"/>
        <end position="395"/>
    </location>
</feature>
<dbReference type="GO" id="GO:0004730">
    <property type="term" value="F:pseudouridylate synthase activity"/>
    <property type="evidence" value="ECO:0007669"/>
    <property type="project" value="TreeGrafter"/>
</dbReference>
<dbReference type="GO" id="GO:0016301">
    <property type="term" value="F:kinase activity"/>
    <property type="evidence" value="ECO:0007669"/>
    <property type="project" value="UniProtKB-KW"/>
</dbReference>
<dbReference type="PANTHER" id="PTHR42909:SF1">
    <property type="entry name" value="CARBOHYDRATE KINASE PFKB DOMAIN-CONTAINING PROTEIN"/>
    <property type="match status" value="1"/>
</dbReference>
<evidence type="ECO:0000256" key="2">
    <source>
        <dbReference type="ARBA" id="ARBA00022679"/>
    </source>
</evidence>